<evidence type="ECO:0000259" key="4">
    <source>
        <dbReference type="PROSITE" id="PS51319"/>
    </source>
</evidence>
<sequence>MNDTNTDTNIDNIKNILMECVEEDNRNNRAKKPGTKKLEHLDFFIQSLLSKKLQESLIEENILGVVKMWLEPLPDRSLPNIAIRKRLIETVKVLNVDRSHLLESGIGKVIHFYSINPKEDIEVKKQALEIIQKWTRKIFKEEQ</sequence>
<name>A0A9P6H041_9MICR</name>
<dbReference type="PANTHER" id="PTHR46010">
    <property type="entry name" value="PROTEIN IWS1 HOMOLOG"/>
    <property type="match status" value="1"/>
</dbReference>
<proteinExistence type="inferred from homology"/>
<reference evidence="5 6" key="1">
    <citation type="journal article" date="2020" name="Genome Biol. Evol.">
        <title>Comparative genomics of strictly vertically transmitted, feminizing microsporidia endosymbionts of amphipod crustaceans.</title>
        <authorList>
            <person name="Cormier A."/>
            <person name="Chebbi M.A."/>
            <person name="Giraud I."/>
            <person name="Wattier R."/>
            <person name="Teixeira M."/>
            <person name="Gilbert C."/>
            <person name="Rigaud T."/>
            <person name="Cordaux R."/>
        </authorList>
    </citation>
    <scope>NUCLEOTIDE SEQUENCE [LARGE SCALE GENOMIC DNA]</scope>
    <source>
        <strain evidence="5 6">Ou3-Ou53</strain>
    </source>
</reference>
<dbReference type="EMBL" id="SBJO01000057">
    <property type="protein sequence ID" value="KAF9763736.1"/>
    <property type="molecule type" value="Genomic_DNA"/>
</dbReference>
<dbReference type="Pfam" id="PF08711">
    <property type="entry name" value="Med26"/>
    <property type="match status" value="1"/>
</dbReference>
<dbReference type="GO" id="GO:0016973">
    <property type="term" value="P:poly(A)+ mRNA export from nucleus"/>
    <property type="evidence" value="ECO:0007669"/>
    <property type="project" value="TreeGrafter"/>
</dbReference>
<dbReference type="GO" id="GO:0005634">
    <property type="term" value="C:nucleus"/>
    <property type="evidence" value="ECO:0007669"/>
    <property type="project" value="UniProtKB-SubCell"/>
</dbReference>
<dbReference type="InterPro" id="IPR017923">
    <property type="entry name" value="TFIIS_N"/>
</dbReference>
<evidence type="ECO:0000256" key="1">
    <source>
        <dbReference type="ARBA" id="ARBA00037349"/>
    </source>
</evidence>
<evidence type="ECO:0000313" key="5">
    <source>
        <dbReference type="EMBL" id="KAF9763736.1"/>
    </source>
</evidence>
<evidence type="ECO:0000313" key="6">
    <source>
        <dbReference type="Proteomes" id="UP000740883"/>
    </source>
</evidence>
<dbReference type="InterPro" id="IPR035441">
    <property type="entry name" value="TFIIS/LEDGF_dom_sf"/>
</dbReference>
<dbReference type="Gene3D" id="1.20.930.10">
    <property type="entry name" value="Conserved domain common to transcription factors TFIIS, elongin A, CRSP70"/>
    <property type="match status" value="1"/>
</dbReference>
<evidence type="ECO:0000256" key="3">
    <source>
        <dbReference type="PROSITE-ProRule" id="PRU00649"/>
    </source>
</evidence>
<dbReference type="Proteomes" id="UP000740883">
    <property type="component" value="Unassembled WGS sequence"/>
</dbReference>
<gene>
    <name evidence="5" type="primary">IWS1</name>
    <name evidence="5" type="ORF">NGRA_1091</name>
</gene>
<organism evidence="5 6">
    <name type="scientific">Nosema granulosis</name>
    <dbReference type="NCBI Taxonomy" id="83296"/>
    <lineage>
        <taxon>Eukaryota</taxon>
        <taxon>Fungi</taxon>
        <taxon>Fungi incertae sedis</taxon>
        <taxon>Microsporidia</taxon>
        <taxon>Nosematidae</taxon>
        <taxon>Nosema</taxon>
    </lineage>
</organism>
<dbReference type="SUPFAM" id="SSF47676">
    <property type="entry name" value="Conserved domain common to transcription factors TFIIS, elongin A, CRSP70"/>
    <property type="match status" value="1"/>
</dbReference>
<feature type="domain" description="TFIIS N-terminal" evidence="4">
    <location>
        <begin position="64"/>
        <end position="141"/>
    </location>
</feature>
<dbReference type="InterPro" id="IPR051037">
    <property type="entry name" value="RNAPII_TF_IWS1"/>
</dbReference>
<accession>A0A9P6H041</accession>
<evidence type="ECO:0000256" key="2">
    <source>
        <dbReference type="ARBA" id="ARBA00037992"/>
    </source>
</evidence>
<keyword evidence="3" id="KW-0539">Nucleus</keyword>
<comment type="subcellular location">
    <subcellularLocation>
        <location evidence="3">Nucleus</location>
    </subcellularLocation>
</comment>
<keyword evidence="6" id="KW-1185">Reference proteome</keyword>
<dbReference type="OrthoDB" id="21124at2759"/>
<dbReference type="PROSITE" id="PS51319">
    <property type="entry name" value="TFIIS_N"/>
    <property type="match status" value="1"/>
</dbReference>
<comment type="caution">
    <text evidence="5">The sequence shown here is derived from an EMBL/GenBank/DDBJ whole genome shotgun (WGS) entry which is preliminary data.</text>
</comment>
<protein>
    <submittedName>
        <fullName evidence="5">Transcription factor IWS1</fullName>
    </submittedName>
</protein>
<dbReference type="PANTHER" id="PTHR46010:SF1">
    <property type="entry name" value="PROTEIN IWS1 HOMOLOG"/>
    <property type="match status" value="1"/>
</dbReference>
<comment type="function">
    <text evidence="1">Transcription factor involved in RNA polymerase II transcription regulation. May function in both SPT15/TBP post-recruitment and recruitment steps of transcription.</text>
</comment>
<dbReference type="AlphaFoldDB" id="A0A9P6H041"/>
<comment type="similarity">
    <text evidence="2">Belongs to the IWS1 family.</text>
</comment>